<reference evidence="2" key="1">
    <citation type="submission" date="2017-09" db="EMBL/GenBank/DDBJ databases">
        <title>Depth-based differentiation of microbial function through sediment-hosted aquifers and enrichment of novel symbionts in the deep terrestrial subsurface.</title>
        <authorList>
            <person name="Probst A.J."/>
            <person name="Ladd B."/>
            <person name="Jarett J.K."/>
            <person name="Geller-Mcgrath D.E."/>
            <person name="Sieber C.M.K."/>
            <person name="Emerson J.B."/>
            <person name="Anantharaman K."/>
            <person name="Thomas B.C."/>
            <person name="Malmstrom R."/>
            <person name="Stieglmeier M."/>
            <person name="Klingl A."/>
            <person name="Woyke T."/>
            <person name="Ryan C.M."/>
            <person name="Banfield J.F."/>
        </authorList>
    </citation>
    <scope>NUCLEOTIDE SEQUENCE [LARGE SCALE GENOMIC DNA]</scope>
</reference>
<protein>
    <submittedName>
        <fullName evidence="1">Uncharacterized protein</fullName>
    </submittedName>
</protein>
<dbReference type="Proteomes" id="UP000229098">
    <property type="component" value="Unassembled WGS sequence"/>
</dbReference>
<gene>
    <name evidence="1" type="ORF">COU90_04765</name>
</gene>
<evidence type="ECO:0000313" key="1">
    <source>
        <dbReference type="EMBL" id="PJE64154.1"/>
    </source>
</evidence>
<organism evidence="1 2">
    <name type="scientific">Candidatus Ryanbacteria bacterium CG10_big_fil_rev_8_21_14_0_10_43_42</name>
    <dbReference type="NCBI Taxonomy" id="1974864"/>
    <lineage>
        <taxon>Bacteria</taxon>
        <taxon>Candidatus Ryaniibacteriota</taxon>
    </lineage>
</organism>
<comment type="caution">
    <text evidence="1">The sequence shown here is derived from an EMBL/GenBank/DDBJ whole genome shotgun (WGS) entry which is preliminary data.</text>
</comment>
<evidence type="ECO:0000313" key="2">
    <source>
        <dbReference type="Proteomes" id="UP000229098"/>
    </source>
</evidence>
<proteinExistence type="predicted"/>
<dbReference type="EMBL" id="PFEF01000010">
    <property type="protein sequence ID" value="PJE64154.1"/>
    <property type="molecule type" value="Genomic_DNA"/>
</dbReference>
<name>A0A2M8KW43_9BACT</name>
<sequence>MPIIAIKEEYEEHLIDTIEKIIEEDYGIVGEAKIVTPTYENTQGLWSITIPLISLNIDVFLTHDPEETTWEDPVRFDKELTELENLEQENLEQVTASWQAIMVMCTHIWRFLLKWRNEHTYG</sequence>
<dbReference type="AlphaFoldDB" id="A0A2M8KW43"/>
<accession>A0A2M8KW43</accession>